<evidence type="ECO:0000256" key="2">
    <source>
        <dbReference type="ARBA" id="ARBA00004651"/>
    </source>
</evidence>
<evidence type="ECO:0000256" key="13">
    <source>
        <dbReference type="ARBA" id="ARBA00023136"/>
    </source>
</evidence>
<comment type="pathway">
    <text evidence="3 19">Cofactor biosynthesis; adenosylcobalamin biosynthesis; adenosylcobalamin from cob(II)yrinate a,c-diamide: step 7/7.</text>
</comment>
<keyword evidence="13 19" id="KW-0472">Membrane</keyword>
<evidence type="ECO:0000256" key="14">
    <source>
        <dbReference type="ARBA" id="ARBA00025228"/>
    </source>
</evidence>
<dbReference type="InterPro" id="IPR003805">
    <property type="entry name" value="CobS"/>
</dbReference>
<evidence type="ECO:0000256" key="7">
    <source>
        <dbReference type="ARBA" id="ARBA00022475"/>
    </source>
</evidence>
<reference evidence="20" key="1">
    <citation type="submission" date="2024-06" db="EMBL/GenBank/DDBJ databases">
        <authorList>
            <person name="Li T."/>
            <person name="Gao R."/>
        </authorList>
    </citation>
    <scope>NUCLEOTIDE SEQUENCE</scope>
    <source>
        <strain evidence="20">ZPR3</strain>
    </source>
</reference>
<feature type="transmembrane region" description="Helical" evidence="19">
    <location>
        <begin position="123"/>
        <end position="144"/>
    </location>
</feature>
<dbReference type="PANTHER" id="PTHR34148">
    <property type="entry name" value="ADENOSYLCOBINAMIDE-GDP RIBAZOLETRANSFERASE"/>
    <property type="match status" value="1"/>
</dbReference>
<name>A0AAU7RWE1_9HYPH</name>
<dbReference type="AlphaFoldDB" id="A0AAU7RWE1"/>
<evidence type="ECO:0000313" key="20">
    <source>
        <dbReference type="EMBL" id="XBT94463.1"/>
    </source>
</evidence>
<proteinExistence type="inferred from homology"/>
<evidence type="ECO:0000256" key="17">
    <source>
        <dbReference type="ARBA" id="ARBA00048623"/>
    </source>
</evidence>
<dbReference type="GO" id="GO:0051073">
    <property type="term" value="F:adenosylcobinamide-GDP ribazoletransferase activity"/>
    <property type="evidence" value="ECO:0007669"/>
    <property type="project" value="UniProtKB-UniRule"/>
</dbReference>
<organism evidence="20">
    <name type="scientific">Rhizobium sp. ZPR3</name>
    <dbReference type="NCBI Taxonomy" id="3158967"/>
    <lineage>
        <taxon>Bacteria</taxon>
        <taxon>Pseudomonadati</taxon>
        <taxon>Pseudomonadota</taxon>
        <taxon>Alphaproteobacteria</taxon>
        <taxon>Hyphomicrobiales</taxon>
        <taxon>Rhizobiaceae</taxon>
        <taxon>Rhizobium/Agrobacterium group</taxon>
        <taxon>Rhizobium</taxon>
    </lineage>
</organism>
<evidence type="ECO:0000256" key="12">
    <source>
        <dbReference type="ARBA" id="ARBA00022989"/>
    </source>
</evidence>
<dbReference type="GO" id="GO:0008818">
    <property type="term" value="F:cobalamin 5'-phosphate synthase activity"/>
    <property type="evidence" value="ECO:0007669"/>
    <property type="project" value="UniProtKB-UniRule"/>
</dbReference>
<evidence type="ECO:0000256" key="19">
    <source>
        <dbReference type="HAMAP-Rule" id="MF_00719"/>
    </source>
</evidence>
<dbReference type="GO" id="GO:0009236">
    <property type="term" value="P:cobalamin biosynthetic process"/>
    <property type="evidence" value="ECO:0007669"/>
    <property type="project" value="UniProtKB-UniRule"/>
</dbReference>
<evidence type="ECO:0000256" key="5">
    <source>
        <dbReference type="ARBA" id="ARBA00013200"/>
    </source>
</evidence>
<dbReference type="NCBIfam" id="TIGR00317">
    <property type="entry name" value="cobS"/>
    <property type="match status" value="1"/>
</dbReference>
<comment type="caution">
    <text evidence="19">Lacks conserved residue(s) required for the propagation of feature annotation.</text>
</comment>
<keyword evidence="12 19" id="KW-1133">Transmembrane helix</keyword>
<dbReference type="NCBIfam" id="NF001276">
    <property type="entry name" value="PRK00235.1-2"/>
    <property type="match status" value="1"/>
</dbReference>
<comment type="similarity">
    <text evidence="4 19">Belongs to the CobS family.</text>
</comment>
<dbReference type="EMBL" id="CP157960">
    <property type="protein sequence ID" value="XBT94463.1"/>
    <property type="molecule type" value="Genomic_DNA"/>
</dbReference>
<dbReference type="PANTHER" id="PTHR34148:SF1">
    <property type="entry name" value="ADENOSYLCOBINAMIDE-GDP RIBAZOLETRANSFERASE"/>
    <property type="match status" value="1"/>
</dbReference>
<evidence type="ECO:0000256" key="3">
    <source>
        <dbReference type="ARBA" id="ARBA00004663"/>
    </source>
</evidence>
<comment type="cofactor">
    <cofactor evidence="1 19">
        <name>Mg(2+)</name>
        <dbReference type="ChEBI" id="CHEBI:18420"/>
    </cofactor>
</comment>
<dbReference type="EC" id="2.7.8.26" evidence="5 19"/>
<accession>A0AAU7RWE1</accession>
<dbReference type="GO" id="GO:0005886">
    <property type="term" value="C:plasma membrane"/>
    <property type="evidence" value="ECO:0007669"/>
    <property type="project" value="UniProtKB-SubCell"/>
</dbReference>
<gene>
    <name evidence="19" type="primary">cobS</name>
    <name evidence="20" type="ORF">ABM479_08430</name>
</gene>
<comment type="catalytic activity">
    <reaction evidence="18 19">
        <text>alpha-ribazole 5'-phosphate + adenosylcob(III)inamide-GDP = adenosylcob(III)alamin 5'-phosphate + GMP + H(+)</text>
        <dbReference type="Rhea" id="RHEA:23560"/>
        <dbReference type="ChEBI" id="CHEBI:15378"/>
        <dbReference type="ChEBI" id="CHEBI:57918"/>
        <dbReference type="ChEBI" id="CHEBI:58115"/>
        <dbReference type="ChEBI" id="CHEBI:60487"/>
        <dbReference type="ChEBI" id="CHEBI:60493"/>
        <dbReference type="EC" id="2.7.8.26"/>
    </reaction>
</comment>
<feature type="transmembrane region" description="Helical" evidence="19">
    <location>
        <begin position="50"/>
        <end position="71"/>
    </location>
</feature>
<keyword evidence="10 19" id="KW-0812">Transmembrane</keyword>
<keyword evidence="8 19" id="KW-0169">Cobalamin biosynthesis</keyword>
<protein>
    <recommendedName>
        <fullName evidence="6 19">Adenosylcobinamide-GDP ribazoletransferase</fullName>
        <ecNumber evidence="5 19">2.7.8.26</ecNumber>
    </recommendedName>
    <alternativeName>
        <fullName evidence="16 19">Cobalamin synthase</fullName>
    </alternativeName>
    <alternativeName>
        <fullName evidence="15 19">Cobalamin-5'-phosphate synthase</fullName>
    </alternativeName>
</protein>
<dbReference type="RefSeq" id="WP_349958484.1">
    <property type="nucleotide sequence ID" value="NZ_CP157960.1"/>
</dbReference>
<comment type="catalytic activity">
    <reaction evidence="17 19">
        <text>alpha-ribazole + adenosylcob(III)inamide-GDP = adenosylcob(III)alamin + GMP + H(+)</text>
        <dbReference type="Rhea" id="RHEA:16049"/>
        <dbReference type="ChEBI" id="CHEBI:10329"/>
        <dbReference type="ChEBI" id="CHEBI:15378"/>
        <dbReference type="ChEBI" id="CHEBI:18408"/>
        <dbReference type="ChEBI" id="CHEBI:58115"/>
        <dbReference type="ChEBI" id="CHEBI:60487"/>
        <dbReference type="EC" id="2.7.8.26"/>
    </reaction>
</comment>
<evidence type="ECO:0000256" key="18">
    <source>
        <dbReference type="ARBA" id="ARBA00049504"/>
    </source>
</evidence>
<dbReference type="HAMAP" id="MF_00719">
    <property type="entry name" value="CobS"/>
    <property type="match status" value="1"/>
</dbReference>
<dbReference type="Pfam" id="PF02654">
    <property type="entry name" value="CobS"/>
    <property type="match status" value="1"/>
</dbReference>
<evidence type="ECO:0000256" key="11">
    <source>
        <dbReference type="ARBA" id="ARBA00022842"/>
    </source>
</evidence>
<evidence type="ECO:0000256" key="9">
    <source>
        <dbReference type="ARBA" id="ARBA00022679"/>
    </source>
</evidence>
<evidence type="ECO:0000256" key="4">
    <source>
        <dbReference type="ARBA" id="ARBA00010561"/>
    </source>
</evidence>
<evidence type="ECO:0000256" key="10">
    <source>
        <dbReference type="ARBA" id="ARBA00022692"/>
    </source>
</evidence>
<evidence type="ECO:0000256" key="15">
    <source>
        <dbReference type="ARBA" id="ARBA00032605"/>
    </source>
</evidence>
<comment type="function">
    <text evidence="14 19">Joins adenosylcobinamide-GDP and alpha-ribazole to generate adenosylcobalamin (Ado-cobalamin). Also synthesizes adenosylcobalamin 5'-phosphate from adenosylcobinamide-GDP and alpha-ribazole 5'-phosphate.</text>
</comment>
<evidence type="ECO:0000256" key="1">
    <source>
        <dbReference type="ARBA" id="ARBA00001946"/>
    </source>
</evidence>
<keyword evidence="11 19" id="KW-0460">Magnesium</keyword>
<evidence type="ECO:0000256" key="16">
    <source>
        <dbReference type="ARBA" id="ARBA00032853"/>
    </source>
</evidence>
<evidence type="ECO:0000256" key="8">
    <source>
        <dbReference type="ARBA" id="ARBA00022573"/>
    </source>
</evidence>
<evidence type="ECO:0000256" key="6">
    <source>
        <dbReference type="ARBA" id="ARBA00015850"/>
    </source>
</evidence>
<keyword evidence="9 19" id="KW-0808">Transferase</keyword>
<comment type="subcellular location">
    <subcellularLocation>
        <location evidence="2 19">Cell membrane</location>
        <topology evidence="2 19">Multi-pass membrane protein</topology>
    </subcellularLocation>
</comment>
<keyword evidence="7 19" id="KW-1003">Cell membrane</keyword>
<sequence length="269" mass="27966">MLSLVWRGEEEMREYLRDTVRAVAFLSRIPMPPSFFEGDDGKLTRVSRTFPFAGLLIALPAALTFGTLLSINADPLMAALLALTVQTITTGALHEDGLSDTADGIGGGKDRERALEIMKDSRIGTYGAAALILSFGLRASALAALARELPASEAPVAILAAAALSRGAMVWHWYTLPSAKPDGIAASAGKPDGDAMQLALLATLGLAILLVGPAMGVPALVGCLLATSAATFLATRYVRQKLAGHTGDTIGATQQICEIASLCTLAMCV</sequence>